<keyword evidence="5" id="KW-0119">Carbohydrate metabolism</keyword>
<sequence length="317" mass="33539">MKVLITGGAGYIGATAVEIMRTQGYEITVLDDCSTGHSDTVPSGISFIAGSLLTPSDVAQALSGVEAVVHFAGKSLVGESVEKPDLYHHVNVDGTRILLDEMHRAGVKKIVFSSSAATYGEPKQIPIKESAATAPTNPYGATKLAIDHMLSAESAVRGLAAVSLRYFNVAGALACDRGWLAERHNPETHLIPNVLRSTSENPLKIFGNDWPTPDGTCIRDYVHVVDLIDAHVKALESLAAPKHEIYNLGSGDGYSVRQVVAAASSALGYAVPTLDSPRRAGDPAVLIADISKARDGLKWKPTRGIEAMVADTLASFK</sequence>
<dbReference type="GO" id="GO:0033499">
    <property type="term" value="P:galactose catabolic process via UDP-galactose, Leloir pathway"/>
    <property type="evidence" value="ECO:0007669"/>
    <property type="project" value="TreeGrafter"/>
</dbReference>
<protein>
    <submittedName>
        <fullName evidence="7">Unannotated protein</fullName>
    </submittedName>
</protein>
<dbReference type="InterPro" id="IPR036291">
    <property type="entry name" value="NAD(P)-bd_dom_sf"/>
</dbReference>
<evidence type="ECO:0000256" key="4">
    <source>
        <dbReference type="ARBA" id="ARBA00023235"/>
    </source>
</evidence>
<evidence type="ECO:0000256" key="3">
    <source>
        <dbReference type="ARBA" id="ARBA00023027"/>
    </source>
</evidence>
<dbReference type="GO" id="GO:0003978">
    <property type="term" value="F:UDP-glucose 4-epimerase activity"/>
    <property type="evidence" value="ECO:0007669"/>
    <property type="project" value="InterPro"/>
</dbReference>
<dbReference type="PANTHER" id="PTHR43725">
    <property type="entry name" value="UDP-GLUCOSE 4-EPIMERASE"/>
    <property type="match status" value="1"/>
</dbReference>
<dbReference type="InterPro" id="IPR001509">
    <property type="entry name" value="Epimerase_deHydtase"/>
</dbReference>
<keyword evidence="4" id="KW-0413">Isomerase</keyword>
<comment type="cofactor">
    <cofactor evidence="1">
        <name>NAD(+)</name>
        <dbReference type="ChEBI" id="CHEBI:57540"/>
    </cofactor>
</comment>
<dbReference type="Gene3D" id="3.40.50.720">
    <property type="entry name" value="NAD(P)-binding Rossmann-like Domain"/>
    <property type="match status" value="1"/>
</dbReference>
<keyword evidence="3" id="KW-0520">NAD</keyword>
<dbReference type="NCBIfam" id="TIGR01179">
    <property type="entry name" value="galE"/>
    <property type="match status" value="1"/>
</dbReference>
<dbReference type="Gene3D" id="3.90.25.10">
    <property type="entry name" value="UDP-galactose 4-epimerase, domain 1"/>
    <property type="match status" value="1"/>
</dbReference>
<evidence type="ECO:0000256" key="5">
    <source>
        <dbReference type="ARBA" id="ARBA00023277"/>
    </source>
</evidence>
<accession>A0A6J7AHZ7</accession>
<proteinExistence type="inferred from homology"/>
<dbReference type="SUPFAM" id="SSF51735">
    <property type="entry name" value="NAD(P)-binding Rossmann-fold domains"/>
    <property type="match status" value="1"/>
</dbReference>
<comment type="similarity">
    <text evidence="2">Belongs to the NAD(P)-dependent epimerase/dehydratase family.</text>
</comment>
<dbReference type="Pfam" id="PF01370">
    <property type="entry name" value="Epimerase"/>
    <property type="match status" value="1"/>
</dbReference>
<evidence type="ECO:0000313" key="7">
    <source>
        <dbReference type="EMBL" id="CAB4832591.1"/>
    </source>
</evidence>
<reference evidence="7" key="1">
    <citation type="submission" date="2020-05" db="EMBL/GenBank/DDBJ databases">
        <authorList>
            <person name="Chiriac C."/>
            <person name="Salcher M."/>
            <person name="Ghai R."/>
            <person name="Kavagutti S V."/>
        </authorList>
    </citation>
    <scope>NUCLEOTIDE SEQUENCE</scope>
</reference>
<gene>
    <name evidence="7" type="ORF">UFOPK3167_01182</name>
</gene>
<feature type="domain" description="NAD-dependent epimerase/dehydratase" evidence="6">
    <location>
        <begin position="3"/>
        <end position="249"/>
    </location>
</feature>
<organism evidence="7">
    <name type="scientific">freshwater metagenome</name>
    <dbReference type="NCBI Taxonomy" id="449393"/>
    <lineage>
        <taxon>unclassified sequences</taxon>
        <taxon>metagenomes</taxon>
        <taxon>ecological metagenomes</taxon>
    </lineage>
</organism>
<name>A0A6J7AHZ7_9ZZZZ</name>
<dbReference type="EMBL" id="CAFABF010000083">
    <property type="protein sequence ID" value="CAB4832591.1"/>
    <property type="molecule type" value="Genomic_DNA"/>
</dbReference>
<dbReference type="AlphaFoldDB" id="A0A6J7AHZ7"/>
<evidence type="ECO:0000256" key="2">
    <source>
        <dbReference type="ARBA" id="ARBA00007637"/>
    </source>
</evidence>
<dbReference type="InterPro" id="IPR005886">
    <property type="entry name" value="UDP_G4E"/>
</dbReference>
<dbReference type="PANTHER" id="PTHR43725:SF53">
    <property type="entry name" value="UDP-ARABINOSE 4-EPIMERASE 1"/>
    <property type="match status" value="1"/>
</dbReference>
<evidence type="ECO:0000259" key="6">
    <source>
        <dbReference type="Pfam" id="PF01370"/>
    </source>
</evidence>
<evidence type="ECO:0000256" key="1">
    <source>
        <dbReference type="ARBA" id="ARBA00001911"/>
    </source>
</evidence>